<evidence type="ECO:0000256" key="1">
    <source>
        <dbReference type="SAM" id="MobiDB-lite"/>
    </source>
</evidence>
<evidence type="ECO:0000313" key="2">
    <source>
        <dbReference type="EMBL" id="CAG7556646.1"/>
    </source>
</evidence>
<feature type="compositionally biased region" description="Polar residues" evidence="1">
    <location>
        <begin position="19"/>
        <end position="33"/>
    </location>
</feature>
<dbReference type="AlphaFoldDB" id="A0A8J2IGD8"/>
<accession>A0A8J2IGD8</accession>
<dbReference type="EMBL" id="CAJSTJ010000110">
    <property type="protein sequence ID" value="CAG7556646.1"/>
    <property type="molecule type" value="Genomic_DNA"/>
</dbReference>
<evidence type="ECO:0000313" key="3">
    <source>
        <dbReference type="Proteomes" id="UP000693738"/>
    </source>
</evidence>
<protein>
    <submittedName>
        <fullName evidence="2">Uncharacterized protein</fullName>
    </submittedName>
</protein>
<gene>
    <name evidence="2" type="ORF">FEQUK3_LOCUS2387</name>
</gene>
<organism evidence="2 3">
    <name type="scientific">Fusarium equiseti</name>
    <name type="common">Fusarium scirpi</name>
    <dbReference type="NCBI Taxonomy" id="61235"/>
    <lineage>
        <taxon>Eukaryota</taxon>
        <taxon>Fungi</taxon>
        <taxon>Dikarya</taxon>
        <taxon>Ascomycota</taxon>
        <taxon>Pezizomycotina</taxon>
        <taxon>Sordariomycetes</taxon>
        <taxon>Hypocreomycetidae</taxon>
        <taxon>Hypocreales</taxon>
        <taxon>Nectriaceae</taxon>
        <taxon>Fusarium</taxon>
        <taxon>Fusarium incarnatum-equiseti species complex</taxon>
    </lineage>
</organism>
<feature type="compositionally biased region" description="Basic residues" evidence="1">
    <location>
        <begin position="1"/>
        <end position="10"/>
    </location>
</feature>
<comment type="caution">
    <text evidence="2">The sequence shown here is derived from an EMBL/GenBank/DDBJ whole genome shotgun (WGS) entry which is preliminary data.</text>
</comment>
<proteinExistence type="predicted"/>
<name>A0A8J2IGD8_FUSEQ</name>
<dbReference type="Proteomes" id="UP000693738">
    <property type="component" value="Unassembled WGS sequence"/>
</dbReference>
<reference evidence="2" key="1">
    <citation type="submission" date="2021-05" db="EMBL/GenBank/DDBJ databases">
        <authorList>
            <person name="Khan N."/>
        </authorList>
    </citation>
    <scope>NUCLEOTIDE SEQUENCE</scope>
</reference>
<feature type="region of interest" description="Disordered" evidence="1">
    <location>
        <begin position="1"/>
        <end position="33"/>
    </location>
</feature>
<sequence length="178" mass="19726">MGKKKEKKKSKAADEAQPQAPTSTPSNILTTSSAVGADPTLGYKVRVLLYDFLNVTKDNNSEKRINCTTDEHYISGPYFDNTQAAIIKAATVDVDLDRYTEDNGTEDLDSVMVSQKGQSFEDAVRALLSSFIDKRRASGDVRPCGPHHLAPMYAKFFGIDMEELKEAKFLSRLRRSGI</sequence>